<dbReference type="Pfam" id="PF07993">
    <property type="entry name" value="NAD_binding_4"/>
    <property type="match status" value="1"/>
</dbReference>
<sequence length="1112" mass="121282">MYNITRLCVSLLHTNFCLSARISGVMAAPTPLLPALDWSITLPETLLFHGKHNPDLPVFVFARDGSQNISAVTYRRFMNACRRIPDLLGITRDEAKTRPVIAIVANTDTLIYHTIVLGLMLAGAVPFPISPRNTPEAVVHLIKRSGSHRIVTTSATLPELKGGILSDIASSDPTWALCASEAPLLGQLFPEYSDVPKIEETTSPSPPSEIIEAGTFNLDDTALYLHSSGSTGLPKAIPRTHREMVNYIKFPTTTVYRARKPRVVMACMELPPFHAMAIVLQIGVPFFHGACSVLFPPQVETPLSVPVVPSPDNVMHHIERTKANGCFTIPTFLHTWAHDKRAIEILRTLNFVAFGGGALSAPVGDALYNGGVKLRAVYGGTEFGAAGISSTRAGDESDWEYLEVNGEDNPVFVAQGDGTYELQFISLDDHPRSVCNIPGVRGYATSDLFTPHPTKSHLWKVIGRIDDVLVHSSGEKTVPPPMEFVMSGSPYVSGVVMFGVGRDQPGVLIELKPEHAIDIANQQQVAKMRNFLWPVVHEANQGAPAFSKIYKELIVFAAKDKPLPRTPKGTTPAKATWKLYADEIEAAYSDANAFLDGDLAAPTSWVFSDVSGWLLSHVHDLCSDTSITPHGNLFEQGLDSLSATILRRRILSTMRSLEDESALTHVEVAQSTLYSYPTVDALAAYLTASRSDTGSIESTRTNAMDQMIMKYSFTDSPFDSGVSSPASAQDIVVLLTGSTGSLGSHVLEGLLRDANVAKVYTLNRPSSIPSAARHMNRFQDKGLDVELLASPKLVHLASDYSTDNLGLSSQQYDELKSSVDVIIHTAWRLDFNMSIEFFEPNIRGTHNLAALARASSHAESIRFIFTSSIGVAQAWDMSLGAYPEALVTDSKYAQGVGYGEAKYVTERILATSGLNSASVRIGQITGSESTGAWATSDWVPILVKSSIALGALPTVQGNISWLSSDAVSRTILNLARSNQRYPRALNIVHPDPITWNSMIHHVQQSLQTECGVAIPVVPYQEWFSILDKSFTESDNSSEMTKIPAIKLYDFFYQLSQGALGVTTHTAEAFGSPELAIGHMKSLSQSLAGLRPLAKHDIQRWVKYWTREGLFNH</sequence>
<keyword evidence="1" id="KW-0596">Phosphopantetheine</keyword>
<dbReference type="SUPFAM" id="SSF47336">
    <property type="entry name" value="ACP-like"/>
    <property type="match status" value="1"/>
</dbReference>
<dbReference type="PROSITE" id="PS00455">
    <property type="entry name" value="AMP_BINDING"/>
    <property type="match status" value="1"/>
</dbReference>
<dbReference type="SMART" id="SM00823">
    <property type="entry name" value="PKS_PP"/>
    <property type="match status" value="1"/>
</dbReference>
<keyword evidence="2" id="KW-0597">Phosphoprotein</keyword>
<dbReference type="SUPFAM" id="SSF51735">
    <property type="entry name" value="NAD(P)-binding Rossmann-fold domains"/>
    <property type="match status" value="1"/>
</dbReference>
<dbReference type="InterPro" id="IPR036736">
    <property type="entry name" value="ACP-like_sf"/>
</dbReference>
<keyword evidence="3" id="KW-0732">Signal</keyword>
<evidence type="ECO:0000313" key="5">
    <source>
        <dbReference type="EMBL" id="KAF5312039.1"/>
    </source>
</evidence>
<keyword evidence="6" id="KW-1185">Reference proteome</keyword>
<proteinExistence type="predicted"/>
<evidence type="ECO:0000256" key="2">
    <source>
        <dbReference type="ARBA" id="ARBA00022553"/>
    </source>
</evidence>
<dbReference type="Gene3D" id="3.40.50.720">
    <property type="entry name" value="NAD(P)-binding Rossmann-like Domain"/>
    <property type="match status" value="1"/>
</dbReference>
<dbReference type="PANTHER" id="PTHR43439:SF2">
    <property type="entry name" value="ENZYME, PUTATIVE (JCVI)-RELATED"/>
    <property type="match status" value="1"/>
</dbReference>
<dbReference type="InterPro" id="IPR009081">
    <property type="entry name" value="PP-bd_ACP"/>
</dbReference>
<dbReference type="Pfam" id="PF23562">
    <property type="entry name" value="AMP-binding_C_3"/>
    <property type="match status" value="1"/>
</dbReference>
<gene>
    <name evidence="5" type="ORF">D9619_002512</name>
</gene>
<dbReference type="Pfam" id="PF00550">
    <property type="entry name" value="PP-binding"/>
    <property type="match status" value="1"/>
</dbReference>
<dbReference type="InterPro" id="IPR013120">
    <property type="entry name" value="FAR_NAD-bd"/>
</dbReference>
<feature type="signal peptide" evidence="3">
    <location>
        <begin position="1"/>
        <end position="27"/>
    </location>
</feature>
<evidence type="ECO:0000256" key="3">
    <source>
        <dbReference type="SAM" id="SignalP"/>
    </source>
</evidence>
<feature type="domain" description="Polyketide synthase-like phosphopantetheine-binding" evidence="4">
    <location>
        <begin position="611"/>
        <end position="690"/>
    </location>
</feature>
<name>A0A8H5AW53_9AGAR</name>
<dbReference type="InterPro" id="IPR020845">
    <property type="entry name" value="AMP-binding_CS"/>
</dbReference>
<evidence type="ECO:0000313" key="6">
    <source>
        <dbReference type="Proteomes" id="UP000567179"/>
    </source>
</evidence>
<dbReference type="EMBL" id="JAACJJ010000056">
    <property type="protein sequence ID" value="KAF5312039.1"/>
    <property type="molecule type" value="Genomic_DNA"/>
</dbReference>
<dbReference type="InterPro" id="IPR036291">
    <property type="entry name" value="NAD(P)-bd_dom_sf"/>
</dbReference>
<dbReference type="InterPro" id="IPR042099">
    <property type="entry name" value="ANL_N_sf"/>
</dbReference>
<dbReference type="PANTHER" id="PTHR43439">
    <property type="entry name" value="PHENYLACETATE-COENZYME A LIGASE"/>
    <property type="match status" value="1"/>
</dbReference>
<evidence type="ECO:0000259" key="4">
    <source>
        <dbReference type="SMART" id="SM00823"/>
    </source>
</evidence>
<dbReference type="SUPFAM" id="SSF56801">
    <property type="entry name" value="Acetyl-CoA synthetase-like"/>
    <property type="match status" value="1"/>
</dbReference>
<dbReference type="InterPro" id="IPR020806">
    <property type="entry name" value="PKS_PP-bd"/>
</dbReference>
<dbReference type="InterPro" id="IPR000873">
    <property type="entry name" value="AMP-dep_synth/lig_dom"/>
</dbReference>
<evidence type="ECO:0000256" key="1">
    <source>
        <dbReference type="ARBA" id="ARBA00022450"/>
    </source>
</evidence>
<reference evidence="5 6" key="1">
    <citation type="journal article" date="2020" name="ISME J.">
        <title>Uncovering the hidden diversity of litter-decomposition mechanisms in mushroom-forming fungi.</title>
        <authorList>
            <person name="Floudas D."/>
            <person name="Bentzer J."/>
            <person name="Ahren D."/>
            <person name="Johansson T."/>
            <person name="Persson P."/>
            <person name="Tunlid A."/>
        </authorList>
    </citation>
    <scope>NUCLEOTIDE SEQUENCE [LARGE SCALE GENOMIC DNA]</scope>
    <source>
        <strain evidence="5 6">CBS 101986</strain>
    </source>
</reference>
<comment type="caution">
    <text evidence="5">The sequence shown here is derived from an EMBL/GenBank/DDBJ whole genome shotgun (WGS) entry which is preliminary data.</text>
</comment>
<accession>A0A8H5AW53</accession>
<dbReference type="OrthoDB" id="429813at2759"/>
<dbReference type="Proteomes" id="UP000567179">
    <property type="component" value="Unassembled WGS sequence"/>
</dbReference>
<dbReference type="Pfam" id="PF00501">
    <property type="entry name" value="AMP-binding"/>
    <property type="match status" value="1"/>
</dbReference>
<dbReference type="Gene3D" id="1.10.1200.10">
    <property type="entry name" value="ACP-like"/>
    <property type="match status" value="1"/>
</dbReference>
<dbReference type="GO" id="GO:0031177">
    <property type="term" value="F:phosphopantetheine binding"/>
    <property type="evidence" value="ECO:0007669"/>
    <property type="project" value="InterPro"/>
</dbReference>
<feature type="chain" id="PRO_5034394394" description="Polyketide synthase-like phosphopantetheine-binding domain-containing protein" evidence="3">
    <location>
        <begin position="28"/>
        <end position="1112"/>
    </location>
</feature>
<dbReference type="Gene3D" id="3.40.50.12780">
    <property type="entry name" value="N-terminal domain of ligase-like"/>
    <property type="match status" value="1"/>
</dbReference>
<dbReference type="InterPro" id="IPR051414">
    <property type="entry name" value="Adenylate-forming_Reductase"/>
</dbReference>
<protein>
    <recommendedName>
        <fullName evidence="4">Polyketide synthase-like phosphopantetheine-binding domain-containing protein</fullName>
    </recommendedName>
</protein>
<dbReference type="AlphaFoldDB" id="A0A8H5AW53"/>
<organism evidence="5 6">
    <name type="scientific">Psilocybe cf. subviscida</name>
    <dbReference type="NCBI Taxonomy" id="2480587"/>
    <lineage>
        <taxon>Eukaryota</taxon>
        <taxon>Fungi</taxon>
        <taxon>Dikarya</taxon>
        <taxon>Basidiomycota</taxon>
        <taxon>Agaricomycotina</taxon>
        <taxon>Agaricomycetes</taxon>
        <taxon>Agaricomycetidae</taxon>
        <taxon>Agaricales</taxon>
        <taxon>Agaricineae</taxon>
        <taxon>Strophariaceae</taxon>
        <taxon>Psilocybe</taxon>
    </lineage>
</organism>